<keyword evidence="2 11" id="KW-0813">Transport</keyword>
<evidence type="ECO:0000256" key="10">
    <source>
        <dbReference type="ARBA" id="ARBA00023237"/>
    </source>
</evidence>
<evidence type="ECO:0000256" key="4">
    <source>
        <dbReference type="ARBA" id="ARBA00022496"/>
    </source>
</evidence>
<reference evidence="13 14" key="1">
    <citation type="journal article" date="2011" name="J. Bacteriol.">
        <title>Genome sequence of strain IMCC3088, a proteorhodopsin-containing marine bacterium belonging to the OM60/NOR5 clade.</title>
        <authorList>
            <person name="Jang Y."/>
            <person name="Oh H.M."/>
            <person name="Kang I."/>
            <person name="Lee K."/>
            <person name="Yang S.J."/>
            <person name="Cho J.C."/>
        </authorList>
    </citation>
    <scope>NUCLEOTIDE SEQUENCE [LARGE SCALE GENOMIC DNA]</scope>
    <source>
        <strain evidence="13 14">IMCC3088</strain>
    </source>
</reference>
<gene>
    <name evidence="13" type="ORF">IMCC3088_2026</name>
</gene>
<dbReference type="OrthoDB" id="7051185at2"/>
<evidence type="ECO:0000313" key="13">
    <source>
        <dbReference type="EMBL" id="EGG30837.1"/>
    </source>
</evidence>
<dbReference type="InterPro" id="IPR036942">
    <property type="entry name" value="Beta-barrel_TonB_sf"/>
</dbReference>
<dbReference type="Pfam" id="PF07715">
    <property type="entry name" value="Plug"/>
    <property type="match status" value="1"/>
</dbReference>
<evidence type="ECO:0000256" key="9">
    <source>
        <dbReference type="ARBA" id="ARBA00023136"/>
    </source>
</evidence>
<evidence type="ECO:0000256" key="3">
    <source>
        <dbReference type="ARBA" id="ARBA00022452"/>
    </source>
</evidence>
<comment type="subcellular location">
    <subcellularLocation>
        <location evidence="1 11">Cell outer membrane</location>
        <topology evidence="1 11">Multi-pass membrane protein</topology>
    </subcellularLocation>
</comment>
<organism evidence="13 14">
    <name type="scientific">Aequoribacter fuscus</name>
    <dbReference type="NCBI Taxonomy" id="2518989"/>
    <lineage>
        <taxon>Bacteria</taxon>
        <taxon>Pseudomonadati</taxon>
        <taxon>Pseudomonadota</taxon>
        <taxon>Gammaproteobacteria</taxon>
        <taxon>Cellvibrionales</taxon>
        <taxon>Halieaceae</taxon>
        <taxon>Aequoribacter</taxon>
    </lineage>
</organism>
<comment type="caution">
    <text evidence="13">The sequence shown here is derived from an EMBL/GenBank/DDBJ whole genome shotgun (WGS) entry which is preliminary data.</text>
</comment>
<dbReference type="Gene3D" id="2.40.170.20">
    <property type="entry name" value="TonB-dependent receptor, beta-barrel domain"/>
    <property type="match status" value="1"/>
</dbReference>
<dbReference type="Proteomes" id="UP000005615">
    <property type="component" value="Unassembled WGS sequence"/>
</dbReference>
<evidence type="ECO:0000256" key="7">
    <source>
        <dbReference type="ARBA" id="ARBA00023065"/>
    </source>
</evidence>
<evidence type="ECO:0000256" key="5">
    <source>
        <dbReference type="ARBA" id="ARBA00022692"/>
    </source>
</evidence>
<keyword evidence="9 11" id="KW-0472">Membrane</keyword>
<keyword evidence="6" id="KW-0408">Iron</keyword>
<keyword evidence="3 11" id="KW-1134">Transmembrane beta strand</keyword>
<keyword evidence="7" id="KW-0406">Ion transport</keyword>
<keyword evidence="5 11" id="KW-0812">Transmembrane</keyword>
<dbReference type="InterPro" id="IPR039426">
    <property type="entry name" value="TonB-dep_rcpt-like"/>
</dbReference>
<keyword evidence="8 12" id="KW-0798">TonB box</keyword>
<accession>F3KYK6</accession>
<evidence type="ECO:0000256" key="12">
    <source>
        <dbReference type="RuleBase" id="RU003357"/>
    </source>
</evidence>
<dbReference type="EMBL" id="AEIG01000005">
    <property type="protein sequence ID" value="EGG30837.1"/>
    <property type="molecule type" value="Genomic_DNA"/>
</dbReference>
<evidence type="ECO:0000256" key="8">
    <source>
        <dbReference type="ARBA" id="ARBA00023077"/>
    </source>
</evidence>
<keyword evidence="13" id="KW-0675">Receptor</keyword>
<dbReference type="RefSeq" id="WP_009574540.1">
    <property type="nucleotide sequence ID" value="NZ_AEIG01000005.1"/>
</dbReference>
<evidence type="ECO:0000256" key="11">
    <source>
        <dbReference type="PROSITE-ProRule" id="PRU01360"/>
    </source>
</evidence>
<evidence type="ECO:0000256" key="2">
    <source>
        <dbReference type="ARBA" id="ARBA00022448"/>
    </source>
</evidence>
<dbReference type="GO" id="GO:0009279">
    <property type="term" value="C:cell outer membrane"/>
    <property type="evidence" value="ECO:0007669"/>
    <property type="project" value="UniProtKB-SubCell"/>
</dbReference>
<comment type="similarity">
    <text evidence="11 12">Belongs to the TonB-dependent receptor family.</text>
</comment>
<dbReference type="PANTHER" id="PTHR32552:SF81">
    <property type="entry name" value="TONB-DEPENDENT OUTER MEMBRANE RECEPTOR"/>
    <property type="match status" value="1"/>
</dbReference>
<proteinExistence type="inferred from homology"/>
<dbReference type="InterPro" id="IPR000531">
    <property type="entry name" value="Beta-barrel_TonB"/>
</dbReference>
<dbReference type="CDD" id="cd01347">
    <property type="entry name" value="ligand_gated_channel"/>
    <property type="match status" value="1"/>
</dbReference>
<dbReference type="AlphaFoldDB" id="F3KYK6"/>
<protein>
    <submittedName>
        <fullName evidence="13">TonB-dependent receptor</fullName>
    </submittedName>
</protein>
<keyword evidence="10 11" id="KW-0998">Cell outer membrane</keyword>
<name>F3KYK6_9GAMM</name>
<dbReference type="eggNOG" id="COG4774">
    <property type="taxonomic scope" value="Bacteria"/>
</dbReference>
<dbReference type="Pfam" id="PF00593">
    <property type="entry name" value="TonB_dep_Rec_b-barrel"/>
    <property type="match status" value="1"/>
</dbReference>
<keyword evidence="4" id="KW-0410">Iron transport</keyword>
<evidence type="ECO:0000256" key="6">
    <source>
        <dbReference type="ARBA" id="ARBA00023004"/>
    </source>
</evidence>
<dbReference type="PANTHER" id="PTHR32552">
    <property type="entry name" value="FERRICHROME IRON RECEPTOR-RELATED"/>
    <property type="match status" value="1"/>
</dbReference>
<dbReference type="STRING" id="2518989.IMCC3088_2026"/>
<dbReference type="PROSITE" id="PS52016">
    <property type="entry name" value="TONB_DEPENDENT_REC_3"/>
    <property type="match status" value="1"/>
</dbReference>
<dbReference type="GO" id="GO:0006826">
    <property type="term" value="P:iron ion transport"/>
    <property type="evidence" value="ECO:0007669"/>
    <property type="project" value="UniProtKB-KW"/>
</dbReference>
<sequence length="717" mass="78416">MRKTYLAAHITALIAVSSGLSVNTLGNELVLEEVIVTAQKRDQSSQDVPIAITAVSADDMERIGATEIKDIQFSTPSLSVVGGNPVLQSYGIRGVADRGRNPGYDQRVGVYVDGVWVGKSAASNQSALDVASIEVLNGPQGTLFGKNTVAGAININTKRPGDQFAASVSVDVGNYDFTHFKASVNVPFSDTVTGKVSVSKLDRDGYIDNINPTASVDEYSDRDEVAVRAQLLWNLGDSTEVYFTADHFESEFNDNGYELGSAVDAFTPDAYEVNLDAPSAFNVDGVGGLSVGVTHMFDNGFELTSITAKRYEKWSYEQNDADLLPFDIAQSDTSADGDHFTQEIRLASPEDENFNYVVGLYYLNQDIDGDGSAYINVGPFHLTAGNTAKVENQSWAAFVHSNYQLTEALQLTAGVRYTEETKDIDYMMEDSSGQFIAPAPGVYTRETFSGDREASDWSPKVSLNWFVNDDIMVYGSYAKAFKSGGYNADFVGDLRGLEFDDEEVDAYELGIKTTLLEGRLRMNAAVFHSEHTDYQVSAQLAVAPGRSIITVTNAGALTSEGFEVDVEFLATDWLRIWGSYGYADATFDEYDNCNSSGLDCGGNQAPDAPKVNFNFGAEVTTPMSDGEIFANAQYFYRDEMYSNPANTDVSLGEDYNELSGRIGWRSNSGEWTVYAWGKNLTREEAEIYNVLSFLQSPASQYNVPRTYGVSVKWNYGN</sequence>
<dbReference type="SUPFAM" id="SSF56935">
    <property type="entry name" value="Porins"/>
    <property type="match status" value="1"/>
</dbReference>
<dbReference type="InterPro" id="IPR012910">
    <property type="entry name" value="Plug_dom"/>
</dbReference>
<evidence type="ECO:0000313" key="14">
    <source>
        <dbReference type="Proteomes" id="UP000005615"/>
    </source>
</evidence>
<evidence type="ECO:0000256" key="1">
    <source>
        <dbReference type="ARBA" id="ARBA00004571"/>
    </source>
</evidence>
<keyword evidence="14" id="KW-1185">Reference proteome</keyword>